<comment type="caution">
    <text evidence="5">The sequence shown here is derived from an EMBL/GenBank/DDBJ whole genome shotgun (WGS) entry which is preliminary data.</text>
</comment>
<proteinExistence type="inferred from homology"/>
<keyword evidence="3" id="KW-1133">Transmembrane helix</keyword>
<reference evidence="5 6" key="1">
    <citation type="submission" date="2024-03" db="EMBL/GenBank/DDBJ databases">
        <title>Aureococcus anophagefferens CCMP1851 and Kratosvirus quantuckense: Draft genome of a second virus-susceptible host strain in the model system.</title>
        <authorList>
            <person name="Chase E."/>
            <person name="Truchon A.R."/>
            <person name="Schepens W."/>
            <person name="Wilhelm S.W."/>
        </authorList>
    </citation>
    <scope>NUCLEOTIDE SEQUENCE [LARGE SCALE GENOMIC DNA]</scope>
    <source>
        <strain evidence="5 6">CCMP1851</strain>
    </source>
</reference>
<dbReference type="Pfam" id="PF01370">
    <property type="entry name" value="Epimerase"/>
    <property type="match status" value="1"/>
</dbReference>
<evidence type="ECO:0000256" key="2">
    <source>
        <dbReference type="ARBA" id="ARBA00023027"/>
    </source>
</evidence>
<gene>
    <name evidence="5" type="ORF">SO694_00116071</name>
</gene>
<keyword evidence="3" id="KW-0472">Membrane</keyword>
<dbReference type="InterPro" id="IPR036291">
    <property type="entry name" value="NAD(P)-bd_dom_sf"/>
</dbReference>
<sequence length="436" mass="47808">MNRAASNSSFKKSLDALSVQSAAAESPFERRRVGKLVVLVLGVLGVLLLGRVVVYSEGGIQVSQLGDAVVWSSAQAKWGDVPCGGGDAAPPVDGAARVLVTGAAGFIGSSLMASLGARTANRPHTVVGLDSFNDYYAVSMKRARAERLKRDFGYDVVAMDVCNASMVEALFAKHAFTHVVHLAAQAGVRYSITHPMTYVHNNLECVVSLLDFVARREVQPHYVYASSSSVYGLNKKIPFSELDPITHPANLYGTSKFADEQIAGAYHNIHGLKSVGLRFFTVYGPWGRPDMSVYLFTNKIENGETITVFNHGDMWRDFTFIDDIVQGIERSMEYCADNAAVFNLGNSKPVKLDYFLKTLEGELGGPKTKIHYEKSNAEIKETYADVSKAHELLGYEPKTSIEAGVKSFMAWYKAQPLALRNDWAGGRFKGGRKRRR</sequence>
<evidence type="ECO:0000259" key="4">
    <source>
        <dbReference type="Pfam" id="PF01370"/>
    </source>
</evidence>
<dbReference type="EMBL" id="JBBJCI010000217">
    <property type="protein sequence ID" value="KAK7240086.1"/>
    <property type="molecule type" value="Genomic_DNA"/>
</dbReference>
<organism evidence="5 6">
    <name type="scientific">Aureococcus anophagefferens</name>
    <name type="common">Harmful bloom alga</name>
    <dbReference type="NCBI Taxonomy" id="44056"/>
    <lineage>
        <taxon>Eukaryota</taxon>
        <taxon>Sar</taxon>
        <taxon>Stramenopiles</taxon>
        <taxon>Ochrophyta</taxon>
        <taxon>Pelagophyceae</taxon>
        <taxon>Pelagomonadales</taxon>
        <taxon>Pelagomonadaceae</taxon>
        <taxon>Aureococcus</taxon>
    </lineage>
</organism>
<keyword evidence="3" id="KW-0812">Transmembrane</keyword>
<feature type="transmembrane region" description="Helical" evidence="3">
    <location>
        <begin position="36"/>
        <end position="55"/>
    </location>
</feature>
<evidence type="ECO:0000313" key="5">
    <source>
        <dbReference type="EMBL" id="KAK7240086.1"/>
    </source>
</evidence>
<dbReference type="SUPFAM" id="SSF51735">
    <property type="entry name" value="NAD(P)-binding Rossmann-fold domains"/>
    <property type="match status" value="1"/>
</dbReference>
<evidence type="ECO:0000313" key="6">
    <source>
        <dbReference type="Proteomes" id="UP001363151"/>
    </source>
</evidence>
<comment type="similarity">
    <text evidence="1">Belongs to the NAD(P)-dependent epimerase/dehydratase family.</text>
</comment>
<dbReference type="Gene3D" id="3.40.50.720">
    <property type="entry name" value="NAD(P)-binding Rossmann-like Domain"/>
    <property type="match status" value="1"/>
</dbReference>
<evidence type="ECO:0000256" key="1">
    <source>
        <dbReference type="ARBA" id="ARBA00007637"/>
    </source>
</evidence>
<dbReference type="Proteomes" id="UP001363151">
    <property type="component" value="Unassembled WGS sequence"/>
</dbReference>
<keyword evidence="2" id="KW-0520">NAD</keyword>
<dbReference type="InterPro" id="IPR001509">
    <property type="entry name" value="Epimerase_deHydtase"/>
</dbReference>
<accession>A0ABR1FWP8</accession>
<dbReference type="PRINTS" id="PR01713">
    <property type="entry name" value="NUCEPIMERASE"/>
</dbReference>
<feature type="domain" description="NAD-dependent epimerase/dehydratase" evidence="4">
    <location>
        <begin position="98"/>
        <end position="345"/>
    </location>
</feature>
<dbReference type="PANTHER" id="PTHR43574">
    <property type="entry name" value="EPIMERASE-RELATED"/>
    <property type="match status" value="1"/>
</dbReference>
<evidence type="ECO:0000256" key="3">
    <source>
        <dbReference type="SAM" id="Phobius"/>
    </source>
</evidence>
<keyword evidence="6" id="KW-1185">Reference proteome</keyword>
<protein>
    <submittedName>
        <fullName evidence="5">UDP-glucose 4-epimerase</fullName>
    </submittedName>
</protein>
<name>A0ABR1FWP8_AURAN</name>